<dbReference type="AlphaFoldDB" id="A0A0K8SSL0"/>
<feature type="non-terminal residue" evidence="1">
    <location>
        <position position="108"/>
    </location>
</feature>
<name>A0A0K8SSL0_LYGHE</name>
<accession>A0A0K8SSL0</accession>
<organism evidence="1">
    <name type="scientific">Lygus hesperus</name>
    <name type="common">Western plant bug</name>
    <dbReference type="NCBI Taxonomy" id="30085"/>
    <lineage>
        <taxon>Eukaryota</taxon>
        <taxon>Metazoa</taxon>
        <taxon>Ecdysozoa</taxon>
        <taxon>Arthropoda</taxon>
        <taxon>Hexapoda</taxon>
        <taxon>Insecta</taxon>
        <taxon>Pterygota</taxon>
        <taxon>Neoptera</taxon>
        <taxon>Paraneoptera</taxon>
        <taxon>Hemiptera</taxon>
        <taxon>Heteroptera</taxon>
        <taxon>Panheteroptera</taxon>
        <taxon>Cimicomorpha</taxon>
        <taxon>Miridae</taxon>
        <taxon>Mirini</taxon>
        <taxon>Lygus</taxon>
    </lineage>
</organism>
<dbReference type="EMBL" id="GBRD01009526">
    <property type="protein sequence ID" value="JAG56298.1"/>
    <property type="molecule type" value="Transcribed_RNA"/>
</dbReference>
<reference evidence="1" key="1">
    <citation type="submission" date="2014-09" db="EMBL/GenBank/DDBJ databases">
        <authorList>
            <person name="Magalhaes I.L.F."/>
            <person name="Oliveira U."/>
            <person name="Santos F.R."/>
            <person name="Vidigal T.H.D.A."/>
            <person name="Brescovit A.D."/>
            <person name="Santos A.J."/>
        </authorList>
    </citation>
    <scope>NUCLEOTIDE SEQUENCE</scope>
</reference>
<feature type="non-terminal residue" evidence="1">
    <location>
        <position position="1"/>
    </location>
</feature>
<evidence type="ECO:0000313" key="1">
    <source>
        <dbReference type="EMBL" id="JAG56298.1"/>
    </source>
</evidence>
<protein>
    <submittedName>
        <fullName evidence="1">Uncharacterized protein</fullName>
    </submittedName>
</protein>
<sequence length="108" mass="12353">VHQTTRAPSVVRRGLELYQGYCPPGLRPLEKKGPSRRCDTLRHAGKRCSSAHYWAAADGHRVHVYQRVTTRTKPSAKFGDYTKRPYNLEISLLSELSEIHLEEDSLSY</sequence>
<proteinExistence type="predicted"/>